<organism evidence="1 2">
    <name type="scientific">Fusarium oxysporum</name>
    <name type="common">Fusarium vascular wilt</name>
    <dbReference type="NCBI Taxonomy" id="5507"/>
    <lineage>
        <taxon>Eukaryota</taxon>
        <taxon>Fungi</taxon>
        <taxon>Dikarya</taxon>
        <taxon>Ascomycota</taxon>
        <taxon>Pezizomycotina</taxon>
        <taxon>Sordariomycetes</taxon>
        <taxon>Hypocreomycetidae</taxon>
        <taxon>Hypocreales</taxon>
        <taxon>Nectriaceae</taxon>
        <taxon>Fusarium</taxon>
        <taxon>Fusarium oxysporum species complex</taxon>
    </lineage>
</organism>
<dbReference type="Proteomes" id="UP000219369">
    <property type="component" value="Unassembled WGS sequence"/>
</dbReference>
<gene>
    <name evidence="1" type="ORF">FRV6_01633</name>
</gene>
<proteinExistence type="predicted"/>
<dbReference type="OrthoDB" id="10361195at2759"/>
<dbReference type="EMBL" id="FMJY01000001">
    <property type="protein sequence ID" value="SCO77421.1"/>
    <property type="molecule type" value="Genomic_DNA"/>
</dbReference>
<evidence type="ECO:0000313" key="1">
    <source>
        <dbReference type="EMBL" id="SCO77421.1"/>
    </source>
</evidence>
<sequence>MPPVQTMVGMRWSCDKRQGFSVKKQLLLGIQWW</sequence>
<reference evidence="2" key="1">
    <citation type="submission" date="2016-09" db="EMBL/GenBank/DDBJ databases">
        <authorList>
            <person name="Guldener U."/>
        </authorList>
    </citation>
    <scope>NUCLEOTIDE SEQUENCE [LARGE SCALE GENOMIC DNA]</scope>
    <source>
        <strain evidence="2">V64-1</strain>
    </source>
</reference>
<evidence type="ECO:0000313" key="2">
    <source>
        <dbReference type="Proteomes" id="UP000219369"/>
    </source>
</evidence>
<name>A0A2H3SMN1_FUSOX</name>
<dbReference type="AlphaFoldDB" id="A0A2H3SMN1"/>
<accession>A0A2H3SMN1</accession>
<protein>
    <submittedName>
        <fullName evidence="1">Uncharacterized protein</fullName>
    </submittedName>
</protein>